<name>A0A562E0K8_RHORH</name>
<sequence>MSEPSSIIGTWFHSYEEDTDTARVYRPRGFPFPRSRGRPGFEFRQDGTYVEYDGGPDDRGRARVGQWQDLGDGRVRTVLPEADPTPHVRTVLSVDDEVLTLDGP</sequence>
<evidence type="ECO:0008006" key="3">
    <source>
        <dbReference type="Google" id="ProtNLM"/>
    </source>
</evidence>
<dbReference type="Proteomes" id="UP000317573">
    <property type="component" value="Unassembled WGS sequence"/>
</dbReference>
<gene>
    <name evidence="1" type="ORF">L618_000300000860</name>
</gene>
<evidence type="ECO:0000313" key="2">
    <source>
        <dbReference type="Proteomes" id="UP000317573"/>
    </source>
</evidence>
<evidence type="ECO:0000313" key="1">
    <source>
        <dbReference type="EMBL" id="TWH15512.1"/>
    </source>
</evidence>
<proteinExistence type="predicted"/>
<reference evidence="1 2" key="1">
    <citation type="submission" date="2019-07" db="EMBL/GenBank/DDBJ databases">
        <title>Genome sequencing of lignin-degrading bacterial isolates.</title>
        <authorList>
            <person name="Gladden J."/>
        </authorList>
    </citation>
    <scope>NUCLEOTIDE SEQUENCE [LARGE SCALE GENOMIC DNA]</scope>
    <source>
        <strain evidence="1 2">J45</strain>
    </source>
</reference>
<organism evidence="1 2">
    <name type="scientific">Rhodococcus rhodochrous J45</name>
    <dbReference type="NCBI Taxonomy" id="935266"/>
    <lineage>
        <taxon>Bacteria</taxon>
        <taxon>Bacillati</taxon>
        <taxon>Actinomycetota</taxon>
        <taxon>Actinomycetes</taxon>
        <taxon>Mycobacteriales</taxon>
        <taxon>Nocardiaceae</taxon>
        <taxon>Rhodococcus</taxon>
    </lineage>
</organism>
<protein>
    <recommendedName>
        <fullName evidence="3">Lipocalin-like protein</fullName>
    </recommendedName>
</protein>
<comment type="caution">
    <text evidence="1">The sequence shown here is derived from an EMBL/GenBank/DDBJ whole genome shotgun (WGS) entry which is preliminary data.</text>
</comment>
<dbReference type="AlphaFoldDB" id="A0A562E0K8"/>
<dbReference type="EMBL" id="VLJT01000028">
    <property type="protein sequence ID" value="TWH15512.1"/>
    <property type="molecule type" value="Genomic_DNA"/>
</dbReference>
<accession>A0A562E0K8</accession>
<dbReference type="RefSeq" id="WP_016691390.1">
    <property type="nucleotide sequence ID" value="NZ_VLJT01000028.1"/>
</dbReference>